<organism evidence="2 3">
    <name type="scientific">Borrelia turicatae</name>
    <dbReference type="NCBI Taxonomy" id="142"/>
    <lineage>
        <taxon>Bacteria</taxon>
        <taxon>Pseudomonadati</taxon>
        <taxon>Spirochaetota</taxon>
        <taxon>Spirochaetia</taxon>
        <taxon>Spirochaetales</taxon>
        <taxon>Borreliaceae</taxon>
        <taxon>Borrelia</taxon>
    </lineage>
</organism>
<evidence type="ECO:0000313" key="3">
    <source>
        <dbReference type="Proteomes" id="UP000264231"/>
    </source>
</evidence>
<keyword evidence="1" id="KW-0812">Transmembrane</keyword>
<sequence length="128" mass="15477">MREKKFRFQKYFLILILLSIIVSFFTYFYSYRMIEKTRSNTEEHLNQKLKLLNIEDFYFDLNSSLNMDDFFFPKPNLPDGKLGDSVMHHQSISEELLKSLWVKSDNLFNIDLEKENESLVDKILENYK</sequence>
<reference evidence="2 3" key="1">
    <citation type="submission" date="2016-05" db="EMBL/GenBank/DDBJ databases">
        <title>Chromosome and linear plasmid sequence of a 2015 human isolate of tick-borne relapsing fever spirochete, Borrelia turicatae.</title>
        <authorList>
            <person name="Kingry L.C."/>
            <person name="Dhwani B."/>
            <person name="Replogle A."/>
            <person name="Sexton C."/>
            <person name="Rowe L."/>
            <person name="Stermole B.M."/>
            <person name="Christensen A.M."/>
            <person name="Schriefer M.E."/>
        </authorList>
    </citation>
    <scope>NUCLEOTIDE SEQUENCE [LARGE SCALE GENOMIC DNA]</scope>
    <source>
        <strain evidence="2 3">BTE5EL</strain>
    </source>
</reference>
<accession>A0A172XA76</accession>
<dbReference type="Proteomes" id="UP000264231">
    <property type="component" value="Chromosome"/>
</dbReference>
<dbReference type="RefSeq" id="WP_011772007.1">
    <property type="nucleotide sequence ID" value="NZ_CP015629.1"/>
</dbReference>
<dbReference type="AlphaFoldDB" id="A0A172XA76"/>
<dbReference type="EMBL" id="CP015629">
    <property type="protein sequence ID" value="ANF33561.1"/>
    <property type="molecule type" value="Genomic_DNA"/>
</dbReference>
<keyword evidence="1" id="KW-0472">Membrane</keyword>
<keyword evidence="1" id="KW-1133">Transmembrane helix</keyword>
<feature type="transmembrane region" description="Helical" evidence="1">
    <location>
        <begin position="12"/>
        <end position="31"/>
    </location>
</feature>
<evidence type="ECO:0000256" key="1">
    <source>
        <dbReference type="SAM" id="Phobius"/>
    </source>
</evidence>
<gene>
    <name evidence="2" type="ORF">A7978_00215</name>
</gene>
<protein>
    <submittedName>
        <fullName evidence="2">Uncharacterized protein</fullName>
    </submittedName>
</protein>
<evidence type="ECO:0000313" key="2">
    <source>
        <dbReference type="EMBL" id="ANF33561.1"/>
    </source>
</evidence>
<proteinExistence type="predicted"/>
<name>A0A172XA76_BORTU</name>
<dbReference type="OMA" id="DDFFFPK"/>